<keyword evidence="4 7" id="KW-1133">Transmembrane helix</keyword>
<proteinExistence type="inferred from homology"/>
<accession>A0A7L6N2D7</accession>
<reference evidence="8 9" key="1">
    <citation type="submission" date="2020-04" db="EMBL/GenBank/DDBJ databases">
        <authorList>
            <person name="Zheng R.K."/>
            <person name="Sun C.M."/>
        </authorList>
    </citation>
    <scope>NUCLEOTIDE SEQUENCE [LARGE SCALE GENOMIC DNA]</scope>
    <source>
        <strain evidence="9">zrk29</strain>
    </source>
</reference>
<feature type="transmembrane region" description="Helical" evidence="7">
    <location>
        <begin position="132"/>
        <end position="162"/>
    </location>
</feature>
<dbReference type="SUPFAM" id="SSF81345">
    <property type="entry name" value="ABC transporter involved in vitamin B12 uptake, BtuC"/>
    <property type="match status" value="1"/>
</dbReference>
<dbReference type="GO" id="GO:0055085">
    <property type="term" value="P:transmembrane transport"/>
    <property type="evidence" value="ECO:0007669"/>
    <property type="project" value="InterPro"/>
</dbReference>
<feature type="transmembrane region" description="Helical" evidence="7">
    <location>
        <begin position="15"/>
        <end position="39"/>
    </location>
</feature>
<dbReference type="Proteomes" id="UP000512167">
    <property type="component" value="Chromosome"/>
</dbReference>
<evidence type="ECO:0000256" key="4">
    <source>
        <dbReference type="ARBA" id="ARBA00022989"/>
    </source>
</evidence>
<feature type="transmembrane region" description="Helical" evidence="7">
    <location>
        <begin position="232"/>
        <end position="251"/>
    </location>
</feature>
<comment type="similarity">
    <text evidence="2 6">Belongs to the ABC-3 integral membrane protein family.</text>
</comment>
<dbReference type="GO" id="GO:0010043">
    <property type="term" value="P:response to zinc ion"/>
    <property type="evidence" value="ECO:0007669"/>
    <property type="project" value="TreeGrafter"/>
</dbReference>
<dbReference type="PANTHER" id="PTHR30477:SF0">
    <property type="entry name" value="METAL TRANSPORT SYSTEM MEMBRANE PROTEIN TM_0125-RELATED"/>
    <property type="match status" value="1"/>
</dbReference>
<dbReference type="Pfam" id="PF00950">
    <property type="entry name" value="ABC-3"/>
    <property type="match status" value="1"/>
</dbReference>
<keyword evidence="9" id="KW-1185">Reference proteome</keyword>
<dbReference type="InterPro" id="IPR037294">
    <property type="entry name" value="ABC_BtuC-like"/>
</dbReference>
<name>A0A7L6N2D7_9MOLU</name>
<dbReference type="PANTHER" id="PTHR30477">
    <property type="entry name" value="ABC-TRANSPORTER METAL-BINDING PROTEIN"/>
    <property type="match status" value="1"/>
</dbReference>
<keyword evidence="6" id="KW-0813">Transport</keyword>
<dbReference type="AlphaFoldDB" id="A0A7L6N2D7"/>
<keyword evidence="5 7" id="KW-0472">Membrane</keyword>
<evidence type="ECO:0000256" key="6">
    <source>
        <dbReference type="RuleBase" id="RU003943"/>
    </source>
</evidence>
<feature type="transmembrane region" description="Helical" evidence="7">
    <location>
        <begin position="183"/>
        <end position="202"/>
    </location>
</feature>
<feature type="transmembrane region" description="Helical" evidence="7">
    <location>
        <begin position="51"/>
        <end position="70"/>
    </location>
</feature>
<gene>
    <name evidence="8" type="ORF">HF295_05450</name>
</gene>
<organism evidence="8 9">
    <name type="scientific">Hujiaoplasma nucleasis</name>
    <dbReference type="NCBI Taxonomy" id="2725268"/>
    <lineage>
        <taxon>Bacteria</taxon>
        <taxon>Bacillati</taxon>
        <taxon>Mycoplasmatota</taxon>
        <taxon>Mollicutes</taxon>
        <taxon>Candidatus Izemoplasmatales</taxon>
        <taxon>Hujiaoplasmataceae</taxon>
        <taxon>Hujiaoplasma</taxon>
    </lineage>
</organism>
<feature type="transmembrane region" description="Helical" evidence="7">
    <location>
        <begin position="257"/>
        <end position="275"/>
    </location>
</feature>
<evidence type="ECO:0000256" key="3">
    <source>
        <dbReference type="ARBA" id="ARBA00022692"/>
    </source>
</evidence>
<feature type="transmembrane region" description="Helical" evidence="7">
    <location>
        <begin position="76"/>
        <end position="93"/>
    </location>
</feature>
<evidence type="ECO:0000256" key="7">
    <source>
        <dbReference type="SAM" id="Phobius"/>
    </source>
</evidence>
<sequence>MMTLSFITDIFKYDFLLIALIAGFILGILAPLLGSIVVVRRLSFIADTLGHFSLVGISFSLFLSSLGFKFFFENEFLLGVVFSVIGGLLIEFFRRSYKNYKEISMVIVISLGAALSAIFFALASATGSLYEYLFGSILTIGFDSLLVIIATLIVVIIVFILFGKKIIAVSFDEMNAKFMGINVGIFQIIFMVMLSIVVSVLLEAAGVLLISSLMVIPVAAGMRIGWSYKSTVIIAIIFSELSVLVGFWLTYSVSIPSGAAIVSVNIFILLLVAFIKRIINIKRIKKTVNKREI</sequence>
<feature type="transmembrane region" description="Helical" evidence="7">
    <location>
        <begin position="208"/>
        <end position="225"/>
    </location>
</feature>
<keyword evidence="3 6" id="KW-0812">Transmembrane</keyword>
<evidence type="ECO:0000256" key="2">
    <source>
        <dbReference type="ARBA" id="ARBA00008034"/>
    </source>
</evidence>
<evidence type="ECO:0000256" key="1">
    <source>
        <dbReference type="ARBA" id="ARBA00004141"/>
    </source>
</evidence>
<dbReference type="GO" id="GO:0043190">
    <property type="term" value="C:ATP-binding cassette (ABC) transporter complex"/>
    <property type="evidence" value="ECO:0007669"/>
    <property type="project" value="InterPro"/>
</dbReference>
<dbReference type="KEGG" id="tbk:HF295_05450"/>
<evidence type="ECO:0000256" key="5">
    <source>
        <dbReference type="ARBA" id="ARBA00023136"/>
    </source>
</evidence>
<dbReference type="RefSeq" id="WP_312031164.1">
    <property type="nucleotide sequence ID" value="NZ_CP051151.1"/>
</dbReference>
<dbReference type="EMBL" id="CP051151">
    <property type="protein sequence ID" value="QLY40333.1"/>
    <property type="molecule type" value="Genomic_DNA"/>
</dbReference>
<evidence type="ECO:0000313" key="9">
    <source>
        <dbReference type="Proteomes" id="UP000512167"/>
    </source>
</evidence>
<comment type="subcellular location">
    <subcellularLocation>
        <location evidence="6">Cell membrane</location>
        <topology evidence="6">Multi-pass membrane protein</topology>
    </subcellularLocation>
    <subcellularLocation>
        <location evidence="1">Membrane</location>
        <topology evidence="1">Multi-pass membrane protein</topology>
    </subcellularLocation>
</comment>
<feature type="transmembrane region" description="Helical" evidence="7">
    <location>
        <begin position="105"/>
        <end position="126"/>
    </location>
</feature>
<dbReference type="Gene3D" id="1.10.3470.10">
    <property type="entry name" value="ABC transporter involved in vitamin B12 uptake, BtuC"/>
    <property type="match status" value="1"/>
</dbReference>
<evidence type="ECO:0000313" key="8">
    <source>
        <dbReference type="EMBL" id="QLY40333.1"/>
    </source>
</evidence>
<dbReference type="InterPro" id="IPR001626">
    <property type="entry name" value="ABC_TroCD"/>
</dbReference>
<protein>
    <submittedName>
        <fullName evidence="8">Metal ABC transporter permease</fullName>
    </submittedName>
</protein>